<evidence type="ECO:0000313" key="2">
    <source>
        <dbReference type="Proteomes" id="UP000243459"/>
    </source>
</evidence>
<dbReference type="EMBL" id="CM007390">
    <property type="protein sequence ID" value="ONK56262.1"/>
    <property type="molecule type" value="Genomic_DNA"/>
</dbReference>
<keyword evidence="2" id="KW-1185">Reference proteome</keyword>
<accession>A0A5P1E100</accession>
<reference evidence="2" key="1">
    <citation type="journal article" date="2017" name="Nat. Commun.">
        <title>The asparagus genome sheds light on the origin and evolution of a young Y chromosome.</title>
        <authorList>
            <person name="Harkess A."/>
            <person name="Zhou J."/>
            <person name="Xu C."/>
            <person name="Bowers J.E."/>
            <person name="Van der Hulst R."/>
            <person name="Ayyampalayam S."/>
            <person name="Mercati F."/>
            <person name="Riccardi P."/>
            <person name="McKain M.R."/>
            <person name="Kakrana A."/>
            <person name="Tang H."/>
            <person name="Ray J."/>
            <person name="Groenendijk J."/>
            <person name="Arikit S."/>
            <person name="Mathioni S.M."/>
            <person name="Nakano M."/>
            <person name="Shan H."/>
            <person name="Telgmann-Rauber A."/>
            <person name="Kanno A."/>
            <person name="Yue Z."/>
            <person name="Chen H."/>
            <person name="Li W."/>
            <person name="Chen Y."/>
            <person name="Xu X."/>
            <person name="Zhang Y."/>
            <person name="Luo S."/>
            <person name="Chen H."/>
            <person name="Gao J."/>
            <person name="Mao Z."/>
            <person name="Pires J.C."/>
            <person name="Luo M."/>
            <person name="Kudrna D."/>
            <person name="Wing R.A."/>
            <person name="Meyers B.C."/>
            <person name="Yi K."/>
            <person name="Kong H."/>
            <person name="Lavrijsen P."/>
            <person name="Sunseri F."/>
            <person name="Falavigna A."/>
            <person name="Ye Y."/>
            <person name="Leebens-Mack J.H."/>
            <person name="Chen G."/>
        </authorList>
    </citation>
    <scope>NUCLEOTIDE SEQUENCE [LARGE SCALE GENOMIC DNA]</scope>
    <source>
        <strain evidence="2">cv. DH0086</strain>
    </source>
</reference>
<protein>
    <submittedName>
        <fullName evidence="1">Uncharacterized protein</fullName>
    </submittedName>
</protein>
<gene>
    <name evidence="1" type="ORF">A4U43_C10F5790</name>
</gene>
<dbReference type="AlphaFoldDB" id="A0A5P1E100"/>
<dbReference type="Proteomes" id="UP000243459">
    <property type="component" value="Chromosome 10"/>
</dbReference>
<proteinExistence type="predicted"/>
<sequence>MHMRISLAGSLTTLALHRRSQMNHSHLSTKQAVTIPNLQPHPLLRVQLMEILVLSATHIPPDCNPLLAHTDYPPIAGTFFDQLLNFHRLHDFFTDVSIEYKTFRLLLPFGFSKYMCTVDPSMLSRTSVANYGKVTIL</sequence>
<dbReference type="Gramene" id="ONK56262">
    <property type="protein sequence ID" value="ONK56262"/>
    <property type="gene ID" value="A4U43_C10F5790"/>
</dbReference>
<organism evidence="1 2">
    <name type="scientific">Asparagus officinalis</name>
    <name type="common">Garden asparagus</name>
    <dbReference type="NCBI Taxonomy" id="4686"/>
    <lineage>
        <taxon>Eukaryota</taxon>
        <taxon>Viridiplantae</taxon>
        <taxon>Streptophyta</taxon>
        <taxon>Embryophyta</taxon>
        <taxon>Tracheophyta</taxon>
        <taxon>Spermatophyta</taxon>
        <taxon>Magnoliopsida</taxon>
        <taxon>Liliopsida</taxon>
        <taxon>Asparagales</taxon>
        <taxon>Asparagaceae</taxon>
        <taxon>Asparagoideae</taxon>
        <taxon>Asparagus</taxon>
    </lineage>
</organism>
<evidence type="ECO:0000313" key="1">
    <source>
        <dbReference type="EMBL" id="ONK56262.1"/>
    </source>
</evidence>
<name>A0A5P1E100_ASPOF</name>